<dbReference type="AlphaFoldDB" id="A0A0F9USP6"/>
<protein>
    <submittedName>
        <fullName evidence="1">Uncharacterized protein</fullName>
    </submittedName>
</protein>
<reference evidence="1" key="1">
    <citation type="journal article" date="2015" name="Nature">
        <title>Complex archaea that bridge the gap between prokaryotes and eukaryotes.</title>
        <authorList>
            <person name="Spang A."/>
            <person name="Saw J.H."/>
            <person name="Jorgensen S.L."/>
            <person name="Zaremba-Niedzwiedzka K."/>
            <person name="Martijn J."/>
            <person name="Lind A.E."/>
            <person name="van Eijk R."/>
            <person name="Schleper C."/>
            <person name="Guy L."/>
            <person name="Ettema T.J."/>
        </authorList>
    </citation>
    <scope>NUCLEOTIDE SEQUENCE</scope>
</reference>
<name>A0A0F9USP6_9ZZZZ</name>
<comment type="caution">
    <text evidence="1">The sequence shown here is derived from an EMBL/GenBank/DDBJ whole genome shotgun (WGS) entry which is preliminary data.</text>
</comment>
<evidence type="ECO:0000313" key="1">
    <source>
        <dbReference type="EMBL" id="KKN96135.1"/>
    </source>
</evidence>
<proteinExistence type="predicted"/>
<gene>
    <name evidence="1" type="ORF">LCGC14_0170640</name>
</gene>
<dbReference type="EMBL" id="LAZR01000066">
    <property type="protein sequence ID" value="KKN96135.1"/>
    <property type="molecule type" value="Genomic_DNA"/>
</dbReference>
<sequence>MFARGMMGQVDNSRISSALTQEQVDALTRFKAAKGRTWKNRLIELWSSGQDASSQDGALLRQIRNTLGPSGLAKLKL</sequence>
<accession>A0A0F9USP6</accession>
<organism evidence="1">
    <name type="scientific">marine sediment metagenome</name>
    <dbReference type="NCBI Taxonomy" id="412755"/>
    <lineage>
        <taxon>unclassified sequences</taxon>
        <taxon>metagenomes</taxon>
        <taxon>ecological metagenomes</taxon>
    </lineage>
</organism>